<dbReference type="AlphaFoldDB" id="W7M3D1"/>
<sequence length="264" mass="28834">MASSPSTLMTITFPTTTLDALTQHDHGKPSHSDKIAIIGLTVGMALLFLLFIAPCCCLQYLAHRQQKKEQNKEARIRGIVAGRRHAAARNRLGHALINLKLLHDVALMGNSFVFFACFYVILVSPNLPTRIHPSLGEHLQAISVAVKNPLQTLTNNVKSSSTATMTSTIHRRMSDTSVVIAIAISCTAIVVIFLAAVFFCNWRSRPKSPTDTRGRDHDDSDANPDIELDAMPDGALNHPLVLGSNGAGHVYPVFEATRERHAQN</sequence>
<keyword evidence="2" id="KW-1133">Transmembrane helix</keyword>
<evidence type="ECO:0000256" key="2">
    <source>
        <dbReference type="SAM" id="Phobius"/>
    </source>
</evidence>
<name>W7M3D1_GIBM7</name>
<protein>
    <recommendedName>
        <fullName evidence="5">Transmembrane protein</fullName>
    </recommendedName>
</protein>
<feature type="transmembrane region" description="Helical" evidence="2">
    <location>
        <begin position="178"/>
        <end position="200"/>
    </location>
</feature>
<dbReference type="Proteomes" id="UP000009096">
    <property type="component" value="Chromosome 7"/>
</dbReference>
<keyword evidence="4" id="KW-1185">Reference proteome</keyword>
<dbReference type="RefSeq" id="XP_018752279.1">
    <property type="nucleotide sequence ID" value="XM_018895082.1"/>
</dbReference>
<reference evidence="3 4" key="1">
    <citation type="journal article" date="2010" name="Nature">
        <title>Comparative genomics reveals mobile pathogenicity chromosomes in Fusarium.</title>
        <authorList>
            <person name="Ma L.J."/>
            <person name="van der Does H.C."/>
            <person name="Borkovich K.A."/>
            <person name="Coleman J.J."/>
            <person name="Daboussi M.J."/>
            <person name="Di Pietro A."/>
            <person name="Dufresne M."/>
            <person name="Freitag M."/>
            <person name="Grabherr M."/>
            <person name="Henrissat B."/>
            <person name="Houterman P.M."/>
            <person name="Kang S."/>
            <person name="Shim W.B."/>
            <person name="Woloshuk C."/>
            <person name="Xie X."/>
            <person name="Xu J.R."/>
            <person name="Antoniw J."/>
            <person name="Baker S.E."/>
            <person name="Bluhm B.H."/>
            <person name="Breakspear A."/>
            <person name="Brown D.W."/>
            <person name="Butchko R.A."/>
            <person name="Chapman S."/>
            <person name="Coulson R."/>
            <person name="Coutinho P.M."/>
            <person name="Danchin E.G."/>
            <person name="Diener A."/>
            <person name="Gale L.R."/>
            <person name="Gardiner D.M."/>
            <person name="Goff S."/>
            <person name="Hammond-Kosack K.E."/>
            <person name="Hilburn K."/>
            <person name="Hua-Van A."/>
            <person name="Jonkers W."/>
            <person name="Kazan K."/>
            <person name="Kodira C.D."/>
            <person name="Koehrsen M."/>
            <person name="Kumar L."/>
            <person name="Lee Y.H."/>
            <person name="Li L."/>
            <person name="Manners J.M."/>
            <person name="Miranda-Saavedra D."/>
            <person name="Mukherjee M."/>
            <person name="Park G."/>
            <person name="Park J."/>
            <person name="Park S.Y."/>
            <person name="Proctor R.H."/>
            <person name="Regev A."/>
            <person name="Ruiz-Roldan M.C."/>
            <person name="Sain D."/>
            <person name="Sakthikumar S."/>
            <person name="Sykes S."/>
            <person name="Schwartz D.C."/>
            <person name="Turgeon B.G."/>
            <person name="Wapinski I."/>
            <person name="Yoder O."/>
            <person name="Young S."/>
            <person name="Zeng Q."/>
            <person name="Zhou S."/>
            <person name="Galagan J."/>
            <person name="Cuomo C.A."/>
            <person name="Kistler H.C."/>
            <person name="Rep M."/>
        </authorList>
    </citation>
    <scope>NUCLEOTIDE SEQUENCE [LARGE SCALE GENOMIC DNA]</scope>
    <source>
        <strain evidence="4">M3125 / FGSC 7600</strain>
    </source>
</reference>
<dbReference type="KEGG" id="fvr:FVEG_06681"/>
<keyword evidence="2" id="KW-0472">Membrane</keyword>
<feature type="region of interest" description="Disordered" evidence="1">
    <location>
        <begin position="207"/>
        <end position="229"/>
    </location>
</feature>
<feature type="compositionally biased region" description="Basic and acidic residues" evidence="1">
    <location>
        <begin position="208"/>
        <end position="220"/>
    </location>
</feature>
<keyword evidence="2" id="KW-0812">Transmembrane</keyword>
<evidence type="ECO:0000256" key="1">
    <source>
        <dbReference type="SAM" id="MobiDB-lite"/>
    </source>
</evidence>
<feature type="transmembrane region" description="Helical" evidence="2">
    <location>
        <begin position="35"/>
        <end position="62"/>
    </location>
</feature>
<evidence type="ECO:0008006" key="5">
    <source>
        <dbReference type="Google" id="ProtNLM"/>
    </source>
</evidence>
<dbReference type="EMBL" id="CM000584">
    <property type="protein sequence ID" value="EWG46088.1"/>
    <property type="molecule type" value="Genomic_DNA"/>
</dbReference>
<dbReference type="GeneID" id="30064550"/>
<dbReference type="OrthoDB" id="5101068at2759"/>
<organism evidence="3 4">
    <name type="scientific">Gibberella moniliformis (strain M3125 / FGSC 7600)</name>
    <name type="common">Maize ear and stalk rot fungus</name>
    <name type="synonym">Fusarium verticillioides</name>
    <dbReference type="NCBI Taxonomy" id="334819"/>
    <lineage>
        <taxon>Eukaryota</taxon>
        <taxon>Fungi</taxon>
        <taxon>Dikarya</taxon>
        <taxon>Ascomycota</taxon>
        <taxon>Pezizomycotina</taxon>
        <taxon>Sordariomycetes</taxon>
        <taxon>Hypocreomycetidae</taxon>
        <taxon>Hypocreales</taxon>
        <taxon>Nectriaceae</taxon>
        <taxon>Fusarium</taxon>
        <taxon>Fusarium fujikuroi species complex</taxon>
    </lineage>
</organism>
<accession>W7M3D1</accession>
<dbReference type="VEuPathDB" id="FungiDB:FVEG_06681"/>
<feature type="transmembrane region" description="Helical" evidence="2">
    <location>
        <begin position="101"/>
        <end position="122"/>
    </location>
</feature>
<dbReference type="EMBL" id="DS022249">
    <property type="protein sequence ID" value="EWG46088.1"/>
    <property type="molecule type" value="Genomic_DNA"/>
</dbReference>
<evidence type="ECO:0000313" key="3">
    <source>
        <dbReference type="EMBL" id="EWG46088.1"/>
    </source>
</evidence>
<evidence type="ECO:0000313" key="4">
    <source>
        <dbReference type="Proteomes" id="UP000009096"/>
    </source>
</evidence>
<proteinExistence type="predicted"/>
<gene>
    <name evidence="3" type="ORF">FVEG_06681</name>
</gene>